<keyword evidence="1" id="KW-0862">Zinc</keyword>
<organism evidence="5 6">
    <name type="scientific">Octopus vulgaris</name>
    <name type="common">Common octopus</name>
    <dbReference type="NCBI Taxonomy" id="6645"/>
    <lineage>
        <taxon>Eukaryota</taxon>
        <taxon>Metazoa</taxon>
        <taxon>Spiralia</taxon>
        <taxon>Lophotrochozoa</taxon>
        <taxon>Mollusca</taxon>
        <taxon>Cephalopoda</taxon>
        <taxon>Coleoidea</taxon>
        <taxon>Octopodiformes</taxon>
        <taxon>Octopoda</taxon>
        <taxon>Incirrata</taxon>
        <taxon>Octopodidae</taxon>
        <taxon>Octopus</taxon>
    </lineage>
</organism>
<evidence type="ECO:0000259" key="4">
    <source>
        <dbReference type="PROSITE" id="PS50157"/>
    </source>
</evidence>
<dbReference type="PANTHER" id="PTHR31553">
    <property type="entry name" value="NF-KAPPA-B ESSENTIAL MODULATOR"/>
    <property type="match status" value="1"/>
</dbReference>
<name>A0AA36BND1_OCTVU</name>
<accession>A0AA36BND1</accession>
<evidence type="ECO:0000313" key="6">
    <source>
        <dbReference type="Proteomes" id="UP001162480"/>
    </source>
</evidence>
<proteinExistence type="predicted"/>
<protein>
    <submittedName>
        <fullName evidence="5">NF-kappa-B essential modulator isoform X2</fullName>
    </submittedName>
</protein>
<evidence type="ECO:0000256" key="1">
    <source>
        <dbReference type="PROSITE-ProRule" id="PRU00042"/>
    </source>
</evidence>
<dbReference type="GO" id="GO:0005634">
    <property type="term" value="C:nucleus"/>
    <property type="evidence" value="ECO:0007669"/>
    <property type="project" value="TreeGrafter"/>
</dbReference>
<evidence type="ECO:0000256" key="2">
    <source>
        <dbReference type="SAM" id="Coils"/>
    </source>
</evidence>
<dbReference type="PANTHER" id="PTHR31553:SF1">
    <property type="entry name" value="NF-KAPPA-B ESSENTIAL MODULATOR"/>
    <property type="match status" value="1"/>
</dbReference>
<dbReference type="EMBL" id="OX597833">
    <property type="protein sequence ID" value="CAI9737550.1"/>
    <property type="molecule type" value="Genomic_DNA"/>
</dbReference>
<dbReference type="GO" id="GO:0070530">
    <property type="term" value="F:K63-linked polyubiquitin modification-dependent protein binding"/>
    <property type="evidence" value="ECO:0007669"/>
    <property type="project" value="TreeGrafter"/>
</dbReference>
<reference evidence="5" key="1">
    <citation type="submission" date="2023-08" db="EMBL/GenBank/DDBJ databases">
        <authorList>
            <person name="Alioto T."/>
            <person name="Alioto T."/>
            <person name="Gomez Garrido J."/>
        </authorList>
    </citation>
    <scope>NUCLEOTIDE SEQUENCE</scope>
</reference>
<feature type="region of interest" description="Disordered" evidence="3">
    <location>
        <begin position="548"/>
        <end position="571"/>
    </location>
</feature>
<sequence>MPSNMSIEITCHKEKVTVICQRELMESSSSSTDFESSEISFDELSLDKAILVIKQQCNDINNLRNTLAMNNAKMKQHWERIKEWKENVINASEHNKTCFEESQKTIQELKMRNTELTDELKRERSSQVHENKETLSTNEDRESFCLSSEVESVRNQSFLEEERNTSATCENFEAENNKLTEENLNSYQKYQTLLVQTKQESSSDDLTDLSSKLEHHGSKTDETFSNLINDNSQLGNYSDDAFYKSMMNQLSIERSLVNDLRLQNNELEKKIKTMQDTLDSKLEQERAKSFENIQNLQKKYNEEIERLQLTIPDLNIVKSMAVDQEALKRQVMILLDEARENKEEIASLREIQAIKTEQCQRLDEANVRLRMEMKTRQEQDTQLINTLQYCIQDFDKKLIAEREHVNIKQEQNKRLREAFQQLLEDYKGLLELNSQLQPIVEEKKELQEQVDFLTAKTYATEESYQVQEDKYNKIRSEKEDLLAENELLKTQVTVFKADFDAEREACTSQKRDIDKLKQTMKHLEFANKRLGAENQDLLSRIERHTEQQLSEMRQRCSTNLKPPSKWKHNSEHVSTSGMEAMQHEYVEQYQCPQCNHVFPDADSLNLHFEEHK</sequence>
<keyword evidence="2" id="KW-0175">Coiled coil</keyword>
<dbReference type="InterPro" id="IPR013087">
    <property type="entry name" value="Znf_C2H2_type"/>
</dbReference>
<evidence type="ECO:0000256" key="3">
    <source>
        <dbReference type="SAM" id="MobiDB-lite"/>
    </source>
</evidence>
<feature type="region of interest" description="Disordered" evidence="3">
    <location>
        <begin position="198"/>
        <end position="218"/>
    </location>
</feature>
<keyword evidence="6" id="KW-1185">Reference proteome</keyword>
<dbReference type="InterPro" id="IPR051301">
    <property type="entry name" value="Optineurin/NFkB_EssMod"/>
</dbReference>
<keyword evidence="1" id="KW-0479">Metal-binding</keyword>
<dbReference type="AlphaFoldDB" id="A0AA36BND1"/>
<feature type="coiled-coil region" evidence="2">
    <location>
        <begin position="250"/>
        <end position="344"/>
    </location>
</feature>
<dbReference type="GO" id="GO:0005737">
    <property type="term" value="C:cytoplasm"/>
    <property type="evidence" value="ECO:0007669"/>
    <property type="project" value="TreeGrafter"/>
</dbReference>
<dbReference type="SMART" id="SM00355">
    <property type="entry name" value="ZnF_C2H2"/>
    <property type="match status" value="1"/>
</dbReference>
<dbReference type="PROSITE" id="PS50157">
    <property type="entry name" value="ZINC_FINGER_C2H2_2"/>
    <property type="match status" value="1"/>
</dbReference>
<feature type="coiled-coil region" evidence="2">
    <location>
        <begin position="162"/>
        <end position="189"/>
    </location>
</feature>
<keyword evidence="1" id="KW-0863">Zinc-finger</keyword>
<dbReference type="GO" id="GO:0008270">
    <property type="term" value="F:zinc ion binding"/>
    <property type="evidence" value="ECO:0007669"/>
    <property type="project" value="UniProtKB-KW"/>
</dbReference>
<evidence type="ECO:0000313" key="5">
    <source>
        <dbReference type="EMBL" id="CAI9737550.1"/>
    </source>
</evidence>
<feature type="coiled-coil region" evidence="2">
    <location>
        <begin position="405"/>
        <end position="547"/>
    </location>
</feature>
<feature type="domain" description="C2H2-type" evidence="4">
    <location>
        <begin position="589"/>
        <end position="612"/>
    </location>
</feature>
<dbReference type="GO" id="GO:0043122">
    <property type="term" value="P:regulation of canonical NF-kappaB signal transduction"/>
    <property type="evidence" value="ECO:0007669"/>
    <property type="project" value="TreeGrafter"/>
</dbReference>
<dbReference type="Gene3D" id="1.20.5.990">
    <property type="entry name" value="Nemo cc2-lz domain - 1d5 darpin complex"/>
    <property type="match status" value="1"/>
</dbReference>
<feature type="compositionally biased region" description="Polar residues" evidence="3">
    <location>
        <begin position="548"/>
        <end position="561"/>
    </location>
</feature>
<gene>
    <name evidence="5" type="ORF">OCTVUL_1B020610</name>
</gene>
<dbReference type="Proteomes" id="UP001162480">
    <property type="component" value="Chromosome 20"/>
</dbReference>
<feature type="region of interest" description="Disordered" evidence="3">
    <location>
        <begin position="118"/>
        <end position="140"/>
    </location>
</feature>
<dbReference type="PROSITE" id="PS00028">
    <property type="entry name" value="ZINC_FINGER_C2H2_1"/>
    <property type="match status" value="1"/>
</dbReference>